<reference evidence="2 3" key="1">
    <citation type="journal article" date="2007" name="Nature">
        <title>Evolution of genes and genomes on the Drosophila phylogeny.</title>
        <authorList>
            <consortium name="Drosophila 12 Genomes Consortium"/>
            <person name="Clark A.G."/>
            <person name="Eisen M.B."/>
            <person name="Smith D.R."/>
            <person name="Bergman C.M."/>
            <person name="Oliver B."/>
            <person name="Markow T.A."/>
            <person name="Kaufman T.C."/>
            <person name="Kellis M."/>
            <person name="Gelbart W."/>
            <person name="Iyer V.N."/>
            <person name="Pollard D.A."/>
            <person name="Sackton T.B."/>
            <person name="Larracuente A.M."/>
            <person name="Singh N.D."/>
            <person name="Abad J.P."/>
            <person name="Abt D.N."/>
            <person name="Adryan B."/>
            <person name="Aguade M."/>
            <person name="Akashi H."/>
            <person name="Anderson W.W."/>
            <person name="Aquadro C.F."/>
            <person name="Ardell D.H."/>
            <person name="Arguello R."/>
            <person name="Artieri C.G."/>
            <person name="Barbash D.A."/>
            <person name="Barker D."/>
            <person name="Barsanti P."/>
            <person name="Batterham P."/>
            <person name="Batzoglou S."/>
            <person name="Begun D."/>
            <person name="Bhutkar A."/>
            <person name="Blanco E."/>
            <person name="Bosak S.A."/>
            <person name="Bradley R.K."/>
            <person name="Brand A.D."/>
            <person name="Brent M.R."/>
            <person name="Brooks A.N."/>
            <person name="Brown R.H."/>
            <person name="Butlin R.K."/>
            <person name="Caggese C."/>
            <person name="Calvi B.R."/>
            <person name="Bernardo de Carvalho A."/>
            <person name="Caspi A."/>
            <person name="Castrezana S."/>
            <person name="Celniker S.E."/>
            <person name="Chang J.L."/>
            <person name="Chapple C."/>
            <person name="Chatterji S."/>
            <person name="Chinwalla A."/>
            <person name="Civetta A."/>
            <person name="Clifton S.W."/>
            <person name="Comeron J.M."/>
            <person name="Costello J.C."/>
            <person name="Coyne J.A."/>
            <person name="Daub J."/>
            <person name="David R.G."/>
            <person name="Delcher A.L."/>
            <person name="Delehaunty K."/>
            <person name="Do C.B."/>
            <person name="Ebling H."/>
            <person name="Edwards K."/>
            <person name="Eickbush T."/>
            <person name="Evans J.D."/>
            <person name="Filipski A."/>
            <person name="Findeiss S."/>
            <person name="Freyhult E."/>
            <person name="Fulton L."/>
            <person name="Fulton R."/>
            <person name="Garcia A.C."/>
            <person name="Gardiner A."/>
            <person name="Garfield D.A."/>
            <person name="Garvin B.E."/>
            <person name="Gibson G."/>
            <person name="Gilbert D."/>
            <person name="Gnerre S."/>
            <person name="Godfrey J."/>
            <person name="Good R."/>
            <person name="Gotea V."/>
            <person name="Gravely B."/>
            <person name="Greenberg A.J."/>
            <person name="Griffiths-Jones S."/>
            <person name="Gross S."/>
            <person name="Guigo R."/>
            <person name="Gustafson E.A."/>
            <person name="Haerty W."/>
            <person name="Hahn M.W."/>
            <person name="Halligan D.L."/>
            <person name="Halpern A.L."/>
            <person name="Halter G.M."/>
            <person name="Han M.V."/>
            <person name="Heger A."/>
            <person name="Hillier L."/>
            <person name="Hinrichs A.S."/>
            <person name="Holmes I."/>
            <person name="Hoskins R.A."/>
            <person name="Hubisz M.J."/>
            <person name="Hultmark D."/>
            <person name="Huntley M.A."/>
            <person name="Jaffe D.B."/>
            <person name="Jagadeeshan S."/>
            <person name="Jeck W.R."/>
            <person name="Johnson J."/>
            <person name="Jones C.D."/>
            <person name="Jordan W.C."/>
            <person name="Karpen G.H."/>
            <person name="Kataoka E."/>
            <person name="Keightley P.D."/>
            <person name="Kheradpour P."/>
            <person name="Kirkness E.F."/>
            <person name="Koerich L.B."/>
            <person name="Kristiansen K."/>
            <person name="Kudrna D."/>
            <person name="Kulathinal R.J."/>
            <person name="Kumar S."/>
            <person name="Kwok R."/>
            <person name="Lander E."/>
            <person name="Langley C.H."/>
            <person name="Lapoint R."/>
            <person name="Lazzaro B.P."/>
            <person name="Lee S.J."/>
            <person name="Levesque L."/>
            <person name="Li R."/>
            <person name="Lin C.F."/>
            <person name="Lin M.F."/>
            <person name="Lindblad-Toh K."/>
            <person name="Llopart A."/>
            <person name="Long M."/>
            <person name="Low L."/>
            <person name="Lozovsky E."/>
            <person name="Lu J."/>
            <person name="Luo M."/>
            <person name="Machado C.A."/>
            <person name="Makalowski W."/>
            <person name="Marzo M."/>
            <person name="Matsuda M."/>
            <person name="Matzkin L."/>
            <person name="McAllister B."/>
            <person name="McBride C.S."/>
            <person name="McKernan B."/>
            <person name="McKernan K."/>
            <person name="Mendez-Lago M."/>
            <person name="Minx P."/>
            <person name="Mollenhauer M.U."/>
            <person name="Montooth K."/>
            <person name="Mount S.M."/>
            <person name="Mu X."/>
            <person name="Myers E."/>
            <person name="Negre B."/>
            <person name="Newfeld S."/>
            <person name="Nielsen R."/>
            <person name="Noor M.A."/>
            <person name="O'Grady P."/>
            <person name="Pachter L."/>
            <person name="Papaceit M."/>
            <person name="Parisi M.J."/>
            <person name="Parisi M."/>
            <person name="Parts L."/>
            <person name="Pedersen J.S."/>
            <person name="Pesole G."/>
            <person name="Phillippy A.M."/>
            <person name="Ponting C.P."/>
            <person name="Pop M."/>
            <person name="Porcelli D."/>
            <person name="Powell J.R."/>
            <person name="Prohaska S."/>
            <person name="Pruitt K."/>
            <person name="Puig M."/>
            <person name="Quesneville H."/>
            <person name="Ram K.R."/>
            <person name="Rand D."/>
            <person name="Rasmussen M.D."/>
            <person name="Reed L.K."/>
            <person name="Reenan R."/>
            <person name="Reily A."/>
            <person name="Remington K.A."/>
            <person name="Rieger T.T."/>
            <person name="Ritchie M.G."/>
            <person name="Robin C."/>
            <person name="Rogers Y.H."/>
            <person name="Rohde C."/>
            <person name="Rozas J."/>
            <person name="Rubenfield M.J."/>
            <person name="Ruiz A."/>
            <person name="Russo S."/>
            <person name="Salzberg S.L."/>
            <person name="Sanchez-Gracia A."/>
            <person name="Saranga D.J."/>
            <person name="Sato H."/>
            <person name="Schaeffer S.W."/>
            <person name="Schatz M.C."/>
            <person name="Schlenke T."/>
            <person name="Schwartz R."/>
            <person name="Segarra C."/>
            <person name="Singh R.S."/>
            <person name="Sirot L."/>
            <person name="Sirota M."/>
            <person name="Sisneros N.B."/>
            <person name="Smith C.D."/>
            <person name="Smith T.F."/>
            <person name="Spieth J."/>
            <person name="Stage D.E."/>
            <person name="Stark A."/>
            <person name="Stephan W."/>
            <person name="Strausberg R.L."/>
            <person name="Strempel S."/>
            <person name="Sturgill D."/>
            <person name="Sutton G."/>
            <person name="Sutton G.G."/>
            <person name="Tao W."/>
            <person name="Teichmann S."/>
            <person name="Tobari Y.N."/>
            <person name="Tomimura Y."/>
            <person name="Tsolas J.M."/>
            <person name="Valente V.L."/>
            <person name="Venter E."/>
            <person name="Venter J.C."/>
            <person name="Vicario S."/>
            <person name="Vieira F.G."/>
            <person name="Vilella A.J."/>
            <person name="Villasante A."/>
            <person name="Walenz B."/>
            <person name="Wang J."/>
            <person name="Wasserman M."/>
            <person name="Watts T."/>
            <person name="Wilson D."/>
            <person name="Wilson R.K."/>
            <person name="Wing R.A."/>
            <person name="Wolfner M.F."/>
            <person name="Wong A."/>
            <person name="Wong G.K."/>
            <person name="Wu C.I."/>
            <person name="Wu G."/>
            <person name="Yamamoto D."/>
            <person name="Yang H.P."/>
            <person name="Yang S.P."/>
            <person name="Yorke J.A."/>
            <person name="Yoshida K."/>
            <person name="Zdobnov E."/>
            <person name="Zhang P."/>
            <person name="Zhang Y."/>
            <person name="Zimin A.V."/>
            <person name="Baldwin J."/>
            <person name="Abdouelleil A."/>
            <person name="Abdulkadir J."/>
            <person name="Abebe A."/>
            <person name="Abera B."/>
            <person name="Abreu J."/>
            <person name="Acer S.C."/>
            <person name="Aftuck L."/>
            <person name="Alexander A."/>
            <person name="An P."/>
            <person name="Anderson E."/>
            <person name="Anderson S."/>
            <person name="Arachi H."/>
            <person name="Azer M."/>
            <person name="Bachantsang P."/>
            <person name="Barry A."/>
            <person name="Bayul T."/>
            <person name="Berlin A."/>
            <person name="Bessette D."/>
            <person name="Bloom T."/>
            <person name="Blye J."/>
            <person name="Boguslavskiy L."/>
            <person name="Bonnet C."/>
            <person name="Boukhgalter B."/>
            <person name="Bourzgui I."/>
            <person name="Brown A."/>
            <person name="Cahill P."/>
            <person name="Channer S."/>
            <person name="Cheshatsang Y."/>
            <person name="Chuda L."/>
            <person name="Citroen M."/>
            <person name="Collymore A."/>
            <person name="Cooke P."/>
            <person name="Costello M."/>
            <person name="D'Aco K."/>
            <person name="Daza R."/>
            <person name="De Haan G."/>
            <person name="DeGray S."/>
            <person name="DeMaso C."/>
            <person name="Dhargay N."/>
            <person name="Dooley K."/>
            <person name="Dooley E."/>
            <person name="Doricent M."/>
            <person name="Dorje P."/>
            <person name="Dorjee K."/>
            <person name="Dupes A."/>
            <person name="Elong R."/>
            <person name="Falk J."/>
            <person name="Farina A."/>
            <person name="Faro S."/>
            <person name="Ferguson D."/>
            <person name="Fisher S."/>
            <person name="Foley C.D."/>
            <person name="Franke A."/>
            <person name="Friedrich D."/>
            <person name="Gadbois L."/>
            <person name="Gearin G."/>
            <person name="Gearin C.R."/>
            <person name="Giannoukos G."/>
            <person name="Goode T."/>
            <person name="Graham J."/>
            <person name="Grandbois E."/>
            <person name="Grewal S."/>
            <person name="Gyaltsen K."/>
            <person name="Hafez N."/>
            <person name="Hagos B."/>
            <person name="Hall J."/>
            <person name="Henson C."/>
            <person name="Hollinger A."/>
            <person name="Honan T."/>
            <person name="Huard M.D."/>
            <person name="Hughes L."/>
            <person name="Hurhula B."/>
            <person name="Husby M.E."/>
            <person name="Kamat A."/>
            <person name="Kanga B."/>
            <person name="Kashin S."/>
            <person name="Khazanovich D."/>
            <person name="Kisner P."/>
            <person name="Lance K."/>
            <person name="Lara M."/>
            <person name="Lee W."/>
            <person name="Lennon N."/>
            <person name="Letendre F."/>
            <person name="LeVine R."/>
            <person name="Lipovsky A."/>
            <person name="Liu X."/>
            <person name="Liu J."/>
            <person name="Liu S."/>
            <person name="Lokyitsang T."/>
            <person name="Lokyitsang Y."/>
            <person name="Lubonja R."/>
            <person name="Lui A."/>
            <person name="MacDonald P."/>
            <person name="Magnisalis V."/>
            <person name="Maru K."/>
            <person name="Matthews C."/>
            <person name="McCusker W."/>
            <person name="McDonough S."/>
            <person name="Mehta T."/>
            <person name="Meldrim J."/>
            <person name="Meneus L."/>
            <person name="Mihai O."/>
            <person name="Mihalev A."/>
            <person name="Mihova T."/>
            <person name="Mittelman R."/>
            <person name="Mlenga V."/>
            <person name="Montmayeur A."/>
            <person name="Mulrain L."/>
            <person name="Navidi A."/>
            <person name="Naylor J."/>
            <person name="Negash T."/>
            <person name="Nguyen T."/>
            <person name="Nguyen N."/>
            <person name="Nicol R."/>
            <person name="Norbu C."/>
            <person name="Norbu N."/>
            <person name="Novod N."/>
            <person name="O'Neill B."/>
            <person name="Osman S."/>
            <person name="Markiewicz E."/>
            <person name="Oyono O.L."/>
            <person name="Patti C."/>
            <person name="Phunkhang P."/>
            <person name="Pierre F."/>
            <person name="Priest M."/>
            <person name="Raghuraman S."/>
            <person name="Rege F."/>
            <person name="Reyes R."/>
            <person name="Rise C."/>
            <person name="Rogov P."/>
            <person name="Ross K."/>
            <person name="Ryan E."/>
            <person name="Settipalli S."/>
            <person name="Shea T."/>
            <person name="Sherpa N."/>
            <person name="Shi L."/>
            <person name="Shih D."/>
            <person name="Sparrow T."/>
            <person name="Spaulding J."/>
            <person name="Stalker J."/>
            <person name="Stange-Thomann N."/>
            <person name="Stavropoulos S."/>
            <person name="Stone C."/>
            <person name="Strader C."/>
            <person name="Tesfaye S."/>
            <person name="Thomson T."/>
            <person name="Thoulutsang Y."/>
            <person name="Thoulutsang D."/>
            <person name="Topham K."/>
            <person name="Topping I."/>
            <person name="Tsamla T."/>
            <person name="Vassiliev H."/>
            <person name="Vo A."/>
            <person name="Wangchuk T."/>
            <person name="Wangdi T."/>
            <person name="Weiand M."/>
            <person name="Wilkinson J."/>
            <person name="Wilson A."/>
            <person name="Yadav S."/>
            <person name="Young G."/>
            <person name="Yu Q."/>
            <person name="Zembek L."/>
            <person name="Zhong D."/>
            <person name="Zimmer A."/>
            <person name="Zwirko Z."/>
            <person name="Jaffe D.B."/>
            <person name="Alvarez P."/>
            <person name="Brockman W."/>
            <person name="Butler J."/>
            <person name="Chin C."/>
            <person name="Gnerre S."/>
            <person name="Grabherr M."/>
            <person name="Kleber M."/>
            <person name="Mauceli E."/>
            <person name="MacCallum I."/>
        </authorList>
    </citation>
    <scope>NUCLEOTIDE SEQUENCE [LARGE SCALE GENOMIC DNA]</scope>
    <source>
        <strain evidence="3">MSH-3 / Tucson 14011-0111.49</strain>
    </source>
</reference>
<evidence type="ECO:0000256" key="1">
    <source>
        <dbReference type="SAM" id="MobiDB-lite"/>
    </source>
</evidence>
<evidence type="ECO:0000313" key="3">
    <source>
        <dbReference type="Proteomes" id="UP000008744"/>
    </source>
</evidence>
<evidence type="ECO:0000313" key="2">
    <source>
        <dbReference type="EMBL" id="EDW35360.1"/>
    </source>
</evidence>
<accession>B4H9C8</accession>
<name>B4H9C8_DROPE</name>
<dbReference type="Proteomes" id="UP000008744">
    <property type="component" value="Unassembled WGS sequence"/>
</dbReference>
<keyword evidence="3" id="KW-1185">Reference proteome</keyword>
<gene>
    <name evidence="2" type="primary">Dper\GL15314</name>
    <name evidence="2" type="ORF">Dper_GL15314</name>
</gene>
<dbReference type="EMBL" id="CH479228">
    <property type="protein sequence ID" value="EDW35360.1"/>
    <property type="molecule type" value="Genomic_DNA"/>
</dbReference>
<proteinExistence type="predicted"/>
<organism evidence="3">
    <name type="scientific">Drosophila persimilis</name>
    <name type="common">Fruit fly</name>
    <dbReference type="NCBI Taxonomy" id="7234"/>
    <lineage>
        <taxon>Eukaryota</taxon>
        <taxon>Metazoa</taxon>
        <taxon>Ecdysozoa</taxon>
        <taxon>Arthropoda</taxon>
        <taxon>Hexapoda</taxon>
        <taxon>Insecta</taxon>
        <taxon>Pterygota</taxon>
        <taxon>Neoptera</taxon>
        <taxon>Endopterygota</taxon>
        <taxon>Diptera</taxon>
        <taxon>Brachycera</taxon>
        <taxon>Muscomorpha</taxon>
        <taxon>Ephydroidea</taxon>
        <taxon>Drosophilidae</taxon>
        <taxon>Drosophila</taxon>
        <taxon>Sophophora</taxon>
    </lineage>
</organism>
<dbReference type="AlphaFoldDB" id="B4H9C8"/>
<feature type="region of interest" description="Disordered" evidence="1">
    <location>
        <begin position="1"/>
        <end position="37"/>
    </location>
</feature>
<protein>
    <submittedName>
        <fullName evidence="2">GL15314</fullName>
    </submittedName>
</protein>
<feature type="compositionally biased region" description="Basic and acidic residues" evidence="1">
    <location>
        <begin position="10"/>
        <end position="23"/>
    </location>
</feature>
<dbReference type="HOGENOM" id="CLU_2239354_0_0_1"/>
<sequence>MDSQIRARRRPQESRRRDQESRKPNGKPCGASTPDQRVSWPMARIVKSWWECALTPPRSNSGNRGFNQLGPLPWSVVRLSFGNSGFTLLESGRAASLVVTRRSLR</sequence>